<evidence type="ECO:0000256" key="1">
    <source>
        <dbReference type="SAM" id="Coils"/>
    </source>
</evidence>
<keyword evidence="3" id="KW-1185">Reference proteome</keyword>
<proteinExistence type="predicted"/>
<dbReference type="EMBL" id="KZ301970">
    <property type="protein sequence ID" value="PFH54288.1"/>
    <property type="molecule type" value="Genomic_DNA"/>
</dbReference>
<dbReference type="Proteomes" id="UP000242287">
    <property type="component" value="Unassembled WGS sequence"/>
</dbReference>
<reference evidence="2 3" key="1">
    <citation type="submission" date="2014-02" db="EMBL/GenBank/DDBJ databases">
        <title>Transposable element dynamics among asymbiotic and ectomycorrhizal Amanita fungi.</title>
        <authorList>
            <consortium name="DOE Joint Genome Institute"/>
            <person name="Hess J."/>
            <person name="Skrede I."/>
            <person name="Wolfe B."/>
            <person name="LaButti K."/>
            <person name="Ohm R.A."/>
            <person name="Grigoriev I.V."/>
            <person name="Pringle A."/>
        </authorList>
    </citation>
    <scope>NUCLEOTIDE SEQUENCE [LARGE SCALE GENOMIC DNA]</scope>
    <source>
        <strain evidence="2 3">SKay4041</strain>
    </source>
</reference>
<protein>
    <recommendedName>
        <fullName evidence="4">Mediator complex subunit 16</fullName>
    </recommendedName>
</protein>
<accession>A0A2A9NVY4</accession>
<evidence type="ECO:0008006" key="4">
    <source>
        <dbReference type="Google" id="ProtNLM"/>
    </source>
</evidence>
<dbReference type="OrthoDB" id="2535907at2759"/>
<gene>
    <name evidence="2" type="ORF">AMATHDRAFT_562</name>
</gene>
<organism evidence="2 3">
    <name type="scientific">Amanita thiersii Skay4041</name>
    <dbReference type="NCBI Taxonomy" id="703135"/>
    <lineage>
        <taxon>Eukaryota</taxon>
        <taxon>Fungi</taxon>
        <taxon>Dikarya</taxon>
        <taxon>Basidiomycota</taxon>
        <taxon>Agaricomycotina</taxon>
        <taxon>Agaricomycetes</taxon>
        <taxon>Agaricomycetidae</taxon>
        <taxon>Agaricales</taxon>
        <taxon>Pluteineae</taxon>
        <taxon>Amanitaceae</taxon>
        <taxon>Amanita</taxon>
    </lineage>
</organism>
<sequence>MPPDSRPVPLSPSKGKAREETRWRTGWWDFYPLVEQAQKPLEWSESSIIFSAHATRPEITARHFSSSKQFAIESPPPIVAAPGSFNPPAFISVAPGERSLFVFYPGTGGEGIGCIYRRGVRLDSWKTYGWWKFAPGTHPVAASWLGSHRTASIPDLSGSASRLPLRGPRTPISHPTLLYVTSNNYVNLCYARYYAPSVDVVSRPLDEGTASLNQKNEPNKPPLTQCIQAAIGLAYDETSILVVSRSRRLPDASVQEPQSTTLNLDLPIDMSQPAPSRGRSSDCEQWGEEDVINLCEVQLEYNGAVMSLRSKPLPPVQNSIPNLIKLYLIPSLKNTTTSKFPDANALPTFYMVTTHLSFGDYMSTPKSEIISYSLTRQMQSQGADSSGSFWKVQQEAKRCFHPEVVSFVSPFTFEIGSHSLYVGTINTAGSIPRKGKDKQAEIGLIRVLNLHDLKEDEGWYSSSILSPTDKLGHDLPLISAVSPNGAIVATTAPWVSLTSIHLLPKRKVTKTASSIPYYSIALATAVLQERSTSDITHVLSSASTPLNVISDILYHTIQLLDKNENGVSFSRTGSFLGVVIELYRYESLNKSRILNDIEYRREKAKHNYMEEEREMLEMRAQILFDILSLKAFNEAFEECREEDGKADLNSAWQLIELSEFIVHFVENLMRECVLWCDPISEKGETSTPTLNSPTLLSLAHPFAYKNVAKAVKYVSKLKTYIESLPAGTERVNVGKNILIDLVDSSGVDFDALDTLLGEMSNGITMVKPDDSRSSLASCQPVPSMYPLLNKVVQKINDSNVLNKSMLFIKPKDLVDGTSPLYWSGGKEQEEDVVSKRPLTKKESESTCVRCGGISKLGKDLFNPDVSIKWRMWERLQMPRCICYGHCLTTTHVISN</sequence>
<keyword evidence="1" id="KW-0175">Coiled coil</keyword>
<dbReference type="STRING" id="703135.A0A2A9NVY4"/>
<name>A0A2A9NVY4_9AGAR</name>
<feature type="coiled-coil region" evidence="1">
    <location>
        <begin position="594"/>
        <end position="621"/>
    </location>
</feature>
<evidence type="ECO:0000313" key="2">
    <source>
        <dbReference type="EMBL" id="PFH54288.1"/>
    </source>
</evidence>
<dbReference type="AlphaFoldDB" id="A0A2A9NVY4"/>
<evidence type="ECO:0000313" key="3">
    <source>
        <dbReference type="Proteomes" id="UP000242287"/>
    </source>
</evidence>